<keyword evidence="4" id="KW-0677">Repeat</keyword>
<accession>A0ABD6EAI0</accession>
<evidence type="ECO:0000256" key="5">
    <source>
        <dbReference type="ARBA" id="ARBA00022803"/>
    </source>
</evidence>
<feature type="domain" description="IFT80/172/WDR35 TPR" evidence="9">
    <location>
        <begin position="621"/>
        <end position="728"/>
    </location>
</feature>
<evidence type="ECO:0000259" key="9">
    <source>
        <dbReference type="Pfam" id="PF23387"/>
    </source>
</evidence>
<dbReference type="InterPro" id="IPR015943">
    <property type="entry name" value="WD40/YVTN_repeat-like_dom_sf"/>
</dbReference>
<dbReference type="Pfam" id="PF23387">
    <property type="entry name" value="TPR_IFT80_172"/>
    <property type="match status" value="1"/>
</dbReference>
<dbReference type="Gene3D" id="2.130.10.10">
    <property type="entry name" value="YVTN repeat-like/Quinoprotein amine dehydrogenase"/>
    <property type="match status" value="2"/>
</dbReference>
<dbReference type="Pfam" id="PF00400">
    <property type="entry name" value="WD40"/>
    <property type="match status" value="1"/>
</dbReference>
<dbReference type="GO" id="GO:0005929">
    <property type="term" value="C:cilium"/>
    <property type="evidence" value="ECO:0007669"/>
    <property type="project" value="UniProtKB-SubCell"/>
</dbReference>
<evidence type="ECO:0000313" key="12">
    <source>
        <dbReference type="Proteomes" id="UP001608902"/>
    </source>
</evidence>
<comment type="subcellular location">
    <subcellularLocation>
        <location evidence="1">Cell projection</location>
        <location evidence="1">Cilium</location>
    </subcellularLocation>
</comment>
<dbReference type="FunFam" id="1.25.40.470:FF:000008">
    <property type="entry name" value="Intraflagellar transport protein 172 homolog"/>
    <property type="match status" value="1"/>
</dbReference>
<dbReference type="Gene3D" id="1.25.40.470">
    <property type="match status" value="2"/>
</dbReference>
<keyword evidence="3" id="KW-0853">WD repeat</keyword>
<dbReference type="GO" id="GO:0044782">
    <property type="term" value="P:cilium organization"/>
    <property type="evidence" value="ECO:0007669"/>
    <property type="project" value="UniProtKB-ARBA"/>
</dbReference>
<proteinExistence type="inferred from homology"/>
<dbReference type="SUPFAM" id="SSF50978">
    <property type="entry name" value="WD40 repeat-like"/>
    <property type="match status" value="1"/>
</dbReference>
<gene>
    <name evidence="11" type="ORF">AB6A40_000462</name>
</gene>
<dbReference type="SUPFAM" id="SSF69322">
    <property type="entry name" value="Tricorn protease domain 2"/>
    <property type="match status" value="1"/>
</dbReference>
<evidence type="ECO:0000313" key="11">
    <source>
        <dbReference type="EMBL" id="MFH4973753.1"/>
    </source>
</evidence>
<dbReference type="InterPro" id="IPR056157">
    <property type="entry name" value="TPR_IFT80_172_dom"/>
</dbReference>
<dbReference type="EMBL" id="JBGFUD010000126">
    <property type="protein sequence ID" value="MFH4973753.1"/>
    <property type="molecule type" value="Genomic_DNA"/>
</dbReference>
<dbReference type="InterPro" id="IPR001680">
    <property type="entry name" value="WD40_rpt"/>
</dbReference>
<keyword evidence="5" id="KW-0802">TPR repeat</keyword>
<comment type="caution">
    <text evidence="11">The sequence shown here is derived from an EMBL/GenBank/DDBJ whole genome shotgun (WGS) entry which is preliminary data.</text>
</comment>
<evidence type="ECO:0000256" key="3">
    <source>
        <dbReference type="ARBA" id="ARBA00022574"/>
    </source>
</evidence>
<evidence type="ECO:0000256" key="2">
    <source>
        <dbReference type="ARBA" id="ARBA00022473"/>
    </source>
</evidence>
<dbReference type="Pfam" id="PF24762">
    <property type="entry name" value="TPR_IF140-IFT172"/>
    <property type="match status" value="1"/>
</dbReference>
<dbReference type="InterPro" id="IPR036322">
    <property type="entry name" value="WD40_repeat_dom_sf"/>
</dbReference>
<keyword evidence="7" id="KW-0966">Cell projection</keyword>
<evidence type="ECO:0000256" key="7">
    <source>
        <dbReference type="ARBA" id="ARBA00023273"/>
    </source>
</evidence>
<feature type="domain" description="IF140/IFT172/WDR19 TPR" evidence="10">
    <location>
        <begin position="755"/>
        <end position="1015"/>
    </location>
</feature>
<dbReference type="PANTHER" id="PTHR15722">
    <property type="entry name" value="IFT140/172-RELATED"/>
    <property type="match status" value="1"/>
</dbReference>
<keyword evidence="12" id="KW-1185">Reference proteome</keyword>
<protein>
    <submittedName>
        <fullName evidence="11">Uncharacterized protein</fullName>
    </submittedName>
</protein>
<evidence type="ECO:0000256" key="1">
    <source>
        <dbReference type="ARBA" id="ARBA00004138"/>
    </source>
</evidence>
<sequence length="1746" mass="197189">MKLKYQRTLLEQQDGAAKIVDIDWTPNGVKLAVATAERTIILFDNKGQRRDKFATKPIEPKYGKKSYSIKAIKFSPDSSRLAIGQTDNIAFVYRLGESWDEKKVICNKFPQSSAVTALIWPTEDHLIIGSADGKVRIASCRINRCSTMYKTDVFVTSLAAEPNGQRFVSGHADGSVILYSFENMTQSKIFTHLCPPFALVFTLNGIIAAGCDQRIVSYSTANGVHLQQFDYSKDPNEKEFTVAVRDFVGQNVAVGSYDRLRLFTWNQRRGAFEESKPLTIEYIYTVSALAWSPDGATIAMGTLCGAVMSIDCCLKRTILRGRIETTFIAPFHVIVHDKGNDTKISLRSSHQYPIEDIKVMGHNRFVVAYTPNSLLLADVSSGLVSEIPWQSAGNEKFNFENENVCLVINAGEISVVEYGHDGVLGWIRTDLISPHLISVRICPQRKPHEMAVKRIAYLLDANTIAITDLTTNTPLPHISHSVAIDWLELSESGRKLLYRDRRVCLSLADIATGVTFNLLNYCSYAQWVPNSDVIVAQSGDQLCVWYQADNPEQVTMVPINGDIENVIRDELRTEVIVEEVNAKVAYELDQTLIEFATAVRNLDFGRAVEFLENRGGDTEALWRQLSQIALENQRLLIAQRCFAALGDISQVRFLSETILLADEARSRTGEDGMNDYKVQARLALMRRDFKEAERILLEKNALDEAIRMYQEIHKWDEALELARAQNHPDLESLYSQYYRSLLNSGQNAKAAELRERDGDLKTAISLYLKGGLSSSAARILLANPNLTSDDDLVEKVTSALISTGLFEKAGDLFEQNKEFEKALEAYRKGKSYAKAIQLARKNFPEQVVKLEEEWGDSLVADLNYSAAINHFVESGKSEKALDAAIKAKQWDRATQLADVISDTEVAKQYYGQIAEHHAKSGNFERAEMLYIEAGMQREVINMYNAAKRWQDSHRLTAEFLGKEESAQMYGQLAVQMEEEGNWKDAEQLYISIGQPNKAIAMYKKIGDTAAMMALVEKYHSEHVQDTYKHLASEFEERGDFKSAEEQYLKAKDWKAAVNMYRAAEKWADAYRIAKQEGGESVQKQVLFLWAKSMGGDSAVKLLQKFNLLDESIDFACDNGAFDFAFELCRLGAKSRLPSVHLKLALQLEEEGQLENAEKHYLEAGKAREAIDMYMRENDWESAERIAKQHCAEALMDIYIGRAREAIEQKDFHSGERYLLRANRADIILRYYKDLEMWPDAIRIARDYLPTLFPQVQEEYDQFQLRSGAKGVESLLVQARTWETQADYGRAIQSYLKISERNDCDTNTAVTTLKKAGELAVKFLAEHEADDVIDEAGERLLHLQKYEDAGELFLFANRPDNAVKAYILAEQWGKAKKIANELVPEMAALVDEQYKESLKSAGRVDKLFDVDVVSAIDMLVERGRWEEALDAARQQKHPLLTDKYMALYAADLISRNQYLDAIKAFEKYGVSANPNNFNMYKKIIWQVVNAPNANKSEAYELWSHLRDMLLILNGNLDDGGVPNDAKEEFKRYLDVAHYGAVRCSLMNYQKPEISLIRMKICISMLRYCDLLAADRAMYEAGHACREVGGIYECFAFVFFNHYLDLCDAVQEEDPSLVDGSVFEGTDIPVEVTLPEKSFTPDEGIEDVREWVLAASMERRMERKLPVDEKGNFEGSLVEVDGTVHPACIISGYPVKGNSRTFGTSEKVADADCWNTFMMAQKTKPSASIDDVLAFIARWTKSPLPLAF</sequence>
<organism evidence="11 12">
    <name type="scientific">Gnathostoma spinigerum</name>
    <dbReference type="NCBI Taxonomy" id="75299"/>
    <lineage>
        <taxon>Eukaryota</taxon>
        <taxon>Metazoa</taxon>
        <taxon>Ecdysozoa</taxon>
        <taxon>Nematoda</taxon>
        <taxon>Chromadorea</taxon>
        <taxon>Rhabditida</taxon>
        <taxon>Spirurina</taxon>
        <taxon>Gnathostomatomorpha</taxon>
        <taxon>Gnathostomatoidea</taxon>
        <taxon>Gnathostomatidae</taxon>
        <taxon>Gnathostoma</taxon>
    </lineage>
</organism>
<evidence type="ECO:0000256" key="6">
    <source>
        <dbReference type="ARBA" id="ARBA00023069"/>
    </source>
</evidence>
<evidence type="ECO:0000256" key="4">
    <source>
        <dbReference type="ARBA" id="ARBA00022737"/>
    </source>
</evidence>
<evidence type="ECO:0000259" key="10">
    <source>
        <dbReference type="Pfam" id="PF24762"/>
    </source>
</evidence>
<dbReference type="InterPro" id="IPR056168">
    <property type="entry name" value="TPR_IF140/IFT172/WDR19"/>
</dbReference>
<comment type="similarity">
    <text evidence="8">Belongs to the IFT172 family.</text>
</comment>
<name>A0ABD6EAI0_9BILA</name>
<dbReference type="GO" id="GO:0030990">
    <property type="term" value="C:intraciliary transport particle"/>
    <property type="evidence" value="ECO:0007669"/>
    <property type="project" value="UniProtKB-ARBA"/>
</dbReference>
<dbReference type="InterPro" id="IPR011990">
    <property type="entry name" value="TPR-like_helical_dom_sf"/>
</dbReference>
<evidence type="ECO:0000256" key="8">
    <source>
        <dbReference type="ARBA" id="ARBA00038130"/>
    </source>
</evidence>
<keyword evidence="6" id="KW-0969">Cilium</keyword>
<dbReference type="PANTHER" id="PTHR15722:SF2">
    <property type="entry name" value="INTRAFLAGELLAR TRANSPORT PROTEIN 172 HOMOLOG"/>
    <property type="match status" value="1"/>
</dbReference>
<dbReference type="SUPFAM" id="SSF48452">
    <property type="entry name" value="TPR-like"/>
    <property type="match status" value="1"/>
</dbReference>
<keyword evidence="2" id="KW-0217">Developmental protein</keyword>
<reference evidence="11 12" key="1">
    <citation type="submission" date="2024-08" db="EMBL/GenBank/DDBJ databases">
        <title>Gnathostoma spinigerum genome.</title>
        <authorList>
            <person name="Gonzalez-Bertolin B."/>
            <person name="Monzon S."/>
            <person name="Zaballos A."/>
            <person name="Jimenez P."/>
            <person name="Dekumyoy P."/>
            <person name="Varona S."/>
            <person name="Cuesta I."/>
            <person name="Sumanam S."/>
            <person name="Adisakwattana P."/>
            <person name="Gasser R.B."/>
            <person name="Hernandez-Gonzalez A."/>
            <person name="Young N.D."/>
            <person name="Perteguer M.J."/>
        </authorList>
    </citation>
    <scope>NUCLEOTIDE SEQUENCE [LARGE SCALE GENOMIC DNA]</scope>
    <source>
        <strain evidence="11">AL3</strain>
        <tissue evidence="11">Liver</tissue>
    </source>
</reference>
<dbReference type="SMART" id="SM00320">
    <property type="entry name" value="WD40"/>
    <property type="match status" value="7"/>
</dbReference>
<dbReference type="Proteomes" id="UP001608902">
    <property type="component" value="Unassembled WGS sequence"/>
</dbReference>